<evidence type="ECO:0000313" key="1">
    <source>
        <dbReference type="EMBL" id="EGZ08143.1"/>
    </source>
</evidence>
<protein>
    <submittedName>
        <fullName evidence="1">Uncharacterized protein</fullName>
    </submittedName>
</protein>
<feature type="non-terminal residue" evidence="1">
    <location>
        <position position="1"/>
    </location>
</feature>
<dbReference type="EMBL" id="JH159161">
    <property type="protein sequence ID" value="EGZ08143.1"/>
    <property type="molecule type" value="Genomic_DNA"/>
</dbReference>
<sequence length="125" mass="13923">VVEGIVTEVEDEDRLAVTHIRAEAEQARLEAQVSRIVDNFWNETQRLAAENTLLQSNQVKQANEYRAALVAVQNHAQSSTAELAAHQQWVEVQIQKALEDTRESLQQDLRVVANAQAVGSEAAHQ</sequence>
<dbReference type="Proteomes" id="UP000002640">
    <property type="component" value="Unassembled WGS sequence"/>
</dbReference>
<reference evidence="1 2" key="1">
    <citation type="journal article" date="2006" name="Science">
        <title>Phytophthora genome sequences uncover evolutionary origins and mechanisms of pathogenesis.</title>
        <authorList>
            <person name="Tyler B.M."/>
            <person name="Tripathy S."/>
            <person name="Zhang X."/>
            <person name="Dehal P."/>
            <person name="Jiang R.H."/>
            <person name="Aerts A."/>
            <person name="Arredondo F.D."/>
            <person name="Baxter L."/>
            <person name="Bensasson D."/>
            <person name="Beynon J.L."/>
            <person name="Chapman J."/>
            <person name="Damasceno C.M."/>
            <person name="Dorrance A.E."/>
            <person name="Dou D."/>
            <person name="Dickerman A.W."/>
            <person name="Dubchak I.L."/>
            <person name="Garbelotto M."/>
            <person name="Gijzen M."/>
            <person name="Gordon S.G."/>
            <person name="Govers F."/>
            <person name="Grunwald N.J."/>
            <person name="Huang W."/>
            <person name="Ivors K.L."/>
            <person name="Jones R.W."/>
            <person name="Kamoun S."/>
            <person name="Krampis K."/>
            <person name="Lamour K.H."/>
            <person name="Lee M.K."/>
            <person name="McDonald W.H."/>
            <person name="Medina M."/>
            <person name="Meijer H.J."/>
            <person name="Nordberg E.K."/>
            <person name="Maclean D.J."/>
            <person name="Ospina-Giraldo M.D."/>
            <person name="Morris P.F."/>
            <person name="Phuntumart V."/>
            <person name="Putnam N.H."/>
            <person name="Rash S."/>
            <person name="Rose J.K."/>
            <person name="Sakihama Y."/>
            <person name="Salamov A.A."/>
            <person name="Savidor A."/>
            <person name="Scheuring C.F."/>
            <person name="Smith B.M."/>
            <person name="Sobral B.W."/>
            <person name="Terry A."/>
            <person name="Torto-Alalibo T.A."/>
            <person name="Win J."/>
            <person name="Xu Z."/>
            <person name="Zhang H."/>
            <person name="Grigoriev I.V."/>
            <person name="Rokhsar D.S."/>
            <person name="Boore J.L."/>
        </authorList>
    </citation>
    <scope>NUCLEOTIDE SEQUENCE [LARGE SCALE GENOMIC DNA]</scope>
    <source>
        <strain evidence="1 2">P6497</strain>
    </source>
</reference>
<dbReference type="KEGG" id="psoj:PHYSODRAFT_462349"/>
<keyword evidence="2" id="KW-1185">Reference proteome</keyword>
<proteinExistence type="predicted"/>
<dbReference type="GeneID" id="20653284"/>
<feature type="non-terminal residue" evidence="1">
    <location>
        <position position="125"/>
    </location>
</feature>
<organism evidence="1 2">
    <name type="scientific">Phytophthora sojae (strain P6497)</name>
    <name type="common">Soybean stem and root rot agent</name>
    <name type="synonym">Phytophthora megasperma f. sp. glycines</name>
    <dbReference type="NCBI Taxonomy" id="1094619"/>
    <lineage>
        <taxon>Eukaryota</taxon>
        <taxon>Sar</taxon>
        <taxon>Stramenopiles</taxon>
        <taxon>Oomycota</taxon>
        <taxon>Peronosporomycetes</taxon>
        <taxon>Peronosporales</taxon>
        <taxon>Peronosporaceae</taxon>
        <taxon>Phytophthora</taxon>
    </lineage>
</organism>
<name>G5A8B7_PHYSP</name>
<dbReference type="SMR" id="G5A8B7"/>
<dbReference type="RefSeq" id="XP_009536315.1">
    <property type="nucleotide sequence ID" value="XM_009538020.1"/>
</dbReference>
<accession>G5A8B7</accession>
<evidence type="ECO:0000313" key="2">
    <source>
        <dbReference type="Proteomes" id="UP000002640"/>
    </source>
</evidence>
<gene>
    <name evidence="1" type="ORF">PHYSODRAFT_462349</name>
</gene>
<dbReference type="InParanoid" id="G5A8B7"/>
<dbReference type="AlphaFoldDB" id="G5A8B7"/>